<protein>
    <submittedName>
        <fullName evidence="2">Uncharacterized protein</fullName>
    </submittedName>
</protein>
<name>A0A5J4W2H9_9EUKA</name>
<keyword evidence="1" id="KW-0812">Transmembrane</keyword>
<dbReference type="Proteomes" id="UP000324800">
    <property type="component" value="Unassembled WGS sequence"/>
</dbReference>
<evidence type="ECO:0000256" key="1">
    <source>
        <dbReference type="SAM" id="Phobius"/>
    </source>
</evidence>
<comment type="caution">
    <text evidence="2">The sequence shown here is derived from an EMBL/GenBank/DDBJ whole genome shotgun (WGS) entry which is preliminary data.</text>
</comment>
<reference evidence="2 3" key="1">
    <citation type="submission" date="2019-03" db="EMBL/GenBank/DDBJ databases">
        <title>Single cell metagenomics reveals metabolic interactions within the superorganism composed of flagellate Streblomastix strix and complex community of Bacteroidetes bacteria on its surface.</title>
        <authorList>
            <person name="Treitli S.C."/>
            <person name="Kolisko M."/>
            <person name="Husnik F."/>
            <person name="Keeling P."/>
            <person name="Hampl V."/>
        </authorList>
    </citation>
    <scope>NUCLEOTIDE SEQUENCE [LARGE SCALE GENOMIC DNA]</scope>
    <source>
        <strain evidence="2">ST1C</strain>
    </source>
</reference>
<dbReference type="EMBL" id="SNRW01003709">
    <property type="protein sequence ID" value="KAA6389121.1"/>
    <property type="molecule type" value="Genomic_DNA"/>
</dbReference>
<gene>
    <name evidence="2" type="ORF">EZS28_015353</name>
</gene>
<evidence type="ECO:0000313" key="3">
    <source>
        <dbReference type="Proteomes" id="UP000324800"/>
    </source>
</evidence>
<dbReference type="AlphaFoldDB" id="A0A5J4W2H9"/>
<feature type="transmembrane region" description="Helical" evidence="1">
    <location>
        <begin position="136"/>
        <end position="154"/>
    </location>
</feature>
<keyword evidence="1" id="KW-0472">Membrane</keyword>
<keyword evidence="1" id="KW-1133">Transmembrane helix</keyword>
<organism evidence="2 3">
    <name type="scientific">Streblomastix strix</name>
    <dbReference type="NCBI Taxonomy" id="222440"/>
    <lineage>
        <taxon>Eukaryota</taxon>
        <taxon>Metamonada</taxon>
        <taxon>Preaxostyla</taxon>
        <taxon>Oxymonadida</taxon>
        <taxon>Streblomastigidae</taxon>
        <taxon>Streblomastix</taxon>
    </lineage>
</organism>
<evidence type="ECO:0000313" key="2">
    <source>
        <dbReference type="EMBL" id="KAA6389121.1"/>
    </source>
</evidence>
<accession>A0A5J4W2H9</accession>
<sequence>MDGGFGGCFQISSLLSSNDIYPTTSKISLFSIDKGRCLSAGFGSTQQVFSGLSLASESIFFIDDLHGYNCKQLPAWIGDSNLQAPEDLRPFHKRKIHVSVQCDQRARPNFRVSSVRAKNRGKTASLNINFFFTSQGYLLMIVSVILIQLLILLLKVRKINYVQKNLNIVQRLIVQV</sequence>
<proteinExistence type="predicted"/>